<organism evidence="2 3">
    <name type="scientific">Trichodelitschia bisporula</name>
    <dbReference type="NCBI Taxonomy" id="703511"/>
    <lineage>
        <taxon>Eukaryota</taxon>
        <taxon>Fungi</taxon>
        <taxon>Dikarya</taxon>
        <taxon>Ascomycota</taxon>
        <taxon>Pezizomycotina</taxon>
        <taxon>Dothideomycetes</taxon>
        <taxon>Dothideomycetes incertae sedis</taxon>
        <taxon>Phaeotrichales</taxon>
        <taxon>Phaeotrichaceae</taxon>
        <taxon>Trichodelitschia</taxon>
    </lineage>
</organism>
<feature type="region of interest" description="Disordered" evidence="1">
    <location>
        <begin position="637"/>
        <end position="732"/>
    </location>
</feature>
<feature type="region of interest" description="Disordered" evidence="1">
    <location>
        <begin position="233"/>
        <end position="283"/>
    </location>
</feature>
<feature type="compositionally biased region" description="Basic and acidic residues" evidence="1">
    <location>
        <begin position="706"/>
        <end position="732"/>
    </location>
</feature>
<feature type="region of interest" description="Disordered" evidence="1">
    <location>
        <begin position="536"/>
        <end position="574"/>
    </location>
</feature>
<reference evidence="2" key="1">
    <citation type="journal article" date="2020" name="Stud. Mycol.">
        <title>101 Dothideomycetes genomes: a test case for predicting lifestyles and emergence of pathogens.</title>
        <authorList>
            <person name="Haridas S."/>
            <person name="Albert R."/>
            <person name="Binder M."/>
            <person name="Bloem J."/>
            <person name="Labutti K."/>
            <person name="Salamov A."/>
            <person name="Andreopoulos B."/>
            <person name="Baker S."/>
            <person name="Barry K."/>
            <person name="Bills G."/>
            <person name="Bluhm B."/>
            <person name="Cannon C."/>
            <person name="Castanera R."/>
            <person name="Culley D."/>
            <person name="Daum C."/>
            <person name="Ezra D."/>
            <person name="Gonzalez J."/>
            <person name="Henrissat B."/>
            <person name="Kuo A."/>
            <person name="Liang C."/>
            <person name="Lipzen A."/>
            <person name="Lutzoni F."/>
            <person name="Magnuson J."/>
            <person name="Mondo S."/>
            <person name="Nolan M."/>
            <person name="Ohm R."/>
            <person name="Pangilinan J."/>
            <person name="Park H.-J."/>
            <person name="Ramirez L."/>
            <person name="Alfaro M."/>
            <person name="Sun H."/>
            <person name="Tritt A."/>
            <person name="Yoshinaga Y."/>
            <person name="Zwiers L.-H."/>
            <person name="Turgeon B."/>
            <person name="Goodwin S."/>
            <person name="Spatafora J."/>
            <person name="Crous P."/>
            <person name="Grigoriev I."/>
        </authorList>
    </citation>
    <scope>NUCLEOTIDE SEQUENCE</scope>
    <source>
        <strain evidence="2">CBS 262.69</strain>
    </source>
</reference>
<feature type="compositionally biased region" description="Low complexity" evidence="1">
    <location>
        <begin position="539"/>
        <end position="559"/>
    </location>
</feature>
<dbReference type="Proteomes" id="UP000799640">
    <property type="component" value="Unassembled WGS sequence"/>
</dbReference>
<gene>
    <name evidence="2" type="ORF">EJ06DRAFT_525037</name>
</gene>
<evidence type="ECO:0000313" key="3">
    <source>
        <dbReference type="Proteomes" id="UP000799640"/>
    </source>
</evidence>
<feature type="compositionally biased region" description="Low complexity" evidence="1">
    <location>
        <begin position="138"/>
        <end position="151"/>
    </location>
</feature>
<dbReference type="GO" id="GO:0030968">
    <property type="term" value="P:endoplasmic reticulum unfolded protein response"/>
    <property type="evidence" value="ECO:0007669"/>
    <property type="project" value="TreeGrafter"/>
</dbReference>
<dbReference type="InterPro" id="IPR039751">
    <property type="entry name" value="HERPUD1/2"/>
</dbReference>
<dbReference type="PANTHER" id="PTHR12943:SF27">
    <property type="entry name" value="HOMOCYSTEINE-INDUCED ENDOPLASMIC RETICULUM PROTEIN, ISOFORM A"/>
    <property type="match status" value="1"/>
</dbReference>
<dbReference type="InterPro" id="IPR029071">
    <property type="entry name" value="Ubiquitin-like_domsf"/>
</dbReference>
<feature type="compositionally biased region" description="Polar residues" evidence="1">
    <location>
        <begin position="199"/>
        <end position="212"/>
    </location>
</feature>
<feature type="compositionally biased region" description="Low complexity" evidence="1">
    <location>
        <begin position="659"/>
        <end position="692"/>
    </location>
</feature>
<feature type="compositionally biased region" description="Low complexity" evidence="1">
    <location>
        <begin position="105"/>
        <end position="116"/>
    </location>
</feature>
<feature type="region of interest" description="Disordered" evidence="1">
    <location>
        <begin position="100"/>
        <end position="160"/>
    </location>
</feature>
<sequence>MATEDRDKVDLKILSPSSEISPGGLMIFNAPVTTTIGALKDRIRLEVPTHPAVERQRLIYLGRALVRDADTLLDVLGRPAIQQQQLHSLHLVLREAHPHAHPHTTLHSAPRSASVPPAAPANPFRNIHQPAPAPAPAAAPRNPFRAQAQPPGGQFPHMSHEQMNDMLNQHFLTHRQLPNSLADIQNRTAPAPVPAQRRSGATTPNLRPSTTADARPAHQHLHQQMMQRFEQMGQVHGAAVAAQHETQRRDGQPSEAHASGDPAAQPTPPTGSDQPAPQHPYALPEPAASELRDIFNRYRTQATQPQPPFHTNTPPPDLPRVVLSTADAPPAPSQDWNQRLARLHVSIGEITEYLERPGPARRFLALRAEIALALGALRELETERLRTAGPGTQEPPLRQQMLAGARVSLHNAQMRLERLERAEIVDRARRGESVSPNPESRMATPGPPPMGDMFSVPLTAPTPQAFILQNPAGESTALIVGPTGQAVSPPLSNDVLYALLASQLPHQQLVQEFSRVVTGLLPMDVGGQGAGVPGLNDIAGPPVVPAADTPAGPAADNPNGPAPPAAQPNPVRPDEMRDLLEPAIRNLWLAVRIAGLMWLLLGGSGRDYARGLIGVAREQERQREEMRAAMRRLIEEREREEAERAEGAGSSEPVVGPETGESASAGAVTAASGEGPGEGSSSATATDSATATGLQHGPGPSGDSGVRNREKGKGKARAEEEEGREGSAGDKE</sequence>
<dbReference type="SUPFAM" id="SSF54236">
    <property type="entry name" value="Ubiquitin-like"/>
    <property type="match status" value="1"/>
</dbReference>
<evidence type="ECO:0000313" key="2">
    <source>
        <dbReference type="EMBL" id="KAF2396031.1"/>
    </source>
</evidence>
<dbReference type="PANTHER" id="PTHR12943">
    <property type="entry name" value="HOMOCYSTEINE-RESPONSIVE ENDOPLASMIC RETICULUM-RESIDENT UNIQUITIN-LIKE DOMAIN HERPUD PROTEIN FAMILY MEMBER"/>
    <property type="match status" value="1"/>
</dbReference>
<proteinExistence type="predicted"/>
<dbReference type="Gene3D" id="3.10.20.90">
    <property type="entry name" value="Phosphatidylinositol 3-kinase Catalytic Subunit, Chain A, domain 1"/>
    <property type="match status" value="1"/>
</dbReference>
<keyword evidence="3" id="KW-1185">Reference proteome</keyword>
<dbReference type="OrthoDB" id="21589at2759"/>
<feature type="region of interest" description="Disordered" evidence="1">
    <location>
        <begin position="189"/>
        <end position="220"/>
    </location>
</feature>
<feature type="compositionally biased region" description="Basic and acidic residues" evidence="1">
    <location>
        <begin position="637"/>
        <end position="646"/>
    </location>
</feature>
<dbReference type="EMBL" id="ML996709">
    <property type="protein sequence ID" value="KAF2396031.1"/>
    <property type="molecule type" value="Genomic_DNA"/>
</dbReference>
<evidence type="ECO:0000256" key="1">
    <source>
        <dbReference type="SAM" id="MobiDB-lite"/>
    </source>
</evidence>
<feature type="compositionally biased region" description="Pro residues" evidence="1">
    <location>
        <begin position="560"/>
        <end position="571"/>
    </location>
</feature>
<evidence type="ECO:0008006" key="4">
    <source>
        <dbReference type="Google" id="ProtNLM"/>
    </source>
</evidence>
<name>A0A6G1HJG3_9PEZI</name>
<protein>
    <recommendedName>
        <fullName evidence="4">Ubiquitin-like domain-containing protein</fullName>
    </recommendedName>
</protein>
<accession>A0A6G1HJG3</accession>
<dbReference type="AlphaFoldDB" id="A0A6G1HJG3"/>
<feature type="region of interest" description="Disordered" evidence="1">
    <location>
        <begin position="428"/>
        <end position="448"/>
    </location>
</feature>